<proteinExistence type="predicted"/>
<reference evidence="1" key="1">
    <citation type="submission" date="2016-05" db="EMBL/GenBank/DDBJ databases">
        <title>WGS assembly of Xenopus laevis.</title>
        <authorList>
            <person name="Session A."/>
            <person name="Uno Y."/>
            <person name="Kwon T."/>
            <person name="Chapman J."/>
            <person name="Toyoda A."/>
            <person name="Takahashi S."/>
            <person name="Fukui A."/>
            <person name="Hikosaka A."/>
            <person name="Putnam N."/>
            <person name="Stites J."/>
            <person name="Van Heeringen S."/>
            <person name="Quigley I."/>
            <person name="Heinz S."/>
            <person name="Hellsten U."/>
            <person name="Lyons J."/>
            <person name="Suzuki A."/>
            <person name="Kondo M."/>
            <person name="Ogino H."/>
            <person name="Ochi H."/>
            <person name="Bogdanovic O."/>
            <person name="Lister R."/>
            <person name="Georgiou G."/>
            <person name="Paranjpe S."/>
            <person name="Van Kruijsbergen I."/>
            <person name="Mozaffari S."/>
            <person name="Shu S."/>
            <person name="Schmutz J."/>
            <person name="Jenkins J."/>
            <person name="Grimwood J."/>
            <person name="Carlson J."/>
            <person name="Mitros T."/>
            <person name="Simakov O."/>
            <person name="Heald R."/>
            <person name="Miller K."/>
            <person name="Haudenschild C."/>
            <person name="Kuroki Y."/>
            <person name="Tanaka T."/>
            <person name="Michiue T."/>
            <person name="Watanabe M."/>
            <person name="Kinoshita T."/>
            <person name="Ohta Y."/>
            <person name="Mawaribuchi S."/>
            <person name="Suzuki Y."/>
            <person name="Haramoto Y."/>
            <person name="Yamamoto T."/>
            <person name="Takagi C."/>
            <person name="Kitzman J."/>
            <person name="Shendure J."/>
            <person name="Nakayama T."/>
            <person name="Izutsu Y."/>
            <person name="Robert J."/>
            <person name="Dichmann D."/>
            <person name="Flajnik M."/>
            <person name="Houston D."/>
            <person name="Marcotte E."/>
            <person name="Wallingford J."/>
            <person name="Ito Y."/>
            <person name="Asashima M."/>
            <person name="Ueno N."/>
            <person name="Matsuda Y."/>
            <person name="Jan Veenstra G."/>
            <person name="Fujiyama A."/>
            <person name="Harland R."/>
            <person name="Taira M."/>
            <person name="Rokhsar D.S."/>
        </authorList>
    </citation>
    <scope>NUCLEOTIDE SEQUENCE</scope>
    <source>
        <strain evidence="1">J</strain>
        <tissue evidence="1">Blood</tissue>
    </source>
</reference>
<protein>
    <submittedName>
        <fullName evidence="1">Uncharacterized protein</fullName>
    </submittedName>
</protein>
<sequence length="88" mass="10190">MGNHRSSLRAAFETGRSDIALYKHYLEKGHGPPTFRFMGIDIVTKPRRGGDWNKLLLQRETFWIQTLNTVSPRGLNEYCSFVSFLNSR</sequence>
<dbReference type="EMBL" id="KV521860">
    <property type="protein sequence ID" value="OCT55198.1"/>
    <property type="molecule type" value="Genomic_DNA"/>
</dbReference>
<accession>A0A974BNP8</accession>
<evidence type="ECO:0000313" key="1">
    <source>
        <dbReference type="EMBL" id="OCT55198.1"/>
    </source>
</evidence>
<organism evidence="1">
    <name type="scientific">Xenopus laevis</name>
    <name type="common">African clawed frog</name>
    <dbReference type="NCBI Taxonomy" id="8355"/>
    <lineage>
        <taxon>Eukaryota</taxon>
        <taxon>Metazoa</taxon>
        <taxon>Chordata</taxon>
        <taxon>Craniata</taxon>
        <taxon>Vertebrata</taxon>
        <taxon>Euteleostomi</taxon>
        <taxon>Amphibia</taxon>
        <taxon>Batrachia</taxon>
        <taxon>Anura</taxon>
        <taxon>Pipoidea</taxon>
        <taxon>Pipidae</taxon>
        <taxon>Xenopodinae</taxon>
        <taxon>Xenopus</taxon>
        <taxon>Xenopus</taxon>
    </lineage>
</organism>
<name>A0A974BNP8_XENLA</name>
<dbReference type="AlphaFoldDB" id="A0A974BNP8"/>
<dbReference type="Proteomes" id="UP000694892">
    <property type="component" value="Unassembled WGS sequence"/>
</dbReference>
<gene>
    <name evidence="1" type="ORF">XELAEV_18003920mg</name>
</gene>